<evidence type="ECO:0000313" key="4">
    <source>
        <dbReference type="Proteomes" id="UP001200110"/>
    </source>
</evidence>
<feature type="region of interest" description="Disordered" evidence="1">
    <location>
        <begin position="117"/>
        <end position="160"/>
    </location>
</feature>
<accession>A0ABS9ISR7</accession>
<organism evidence="3 4">
    <name type="scientific">Gordonia liuliyuniae</name>
    <dbReference type="NCBI Taxonomy" id="2911517"/>
    <lineage>
        <taxon>Bacteria</taxon>
        <taxon>Bacillati</taxon>
        <taxon>Actinomycetota</taxon>
        <taxon>Actinomycetes</taxon>
        <taxon>Mycobacteriales</taxon>
        <taxon>Gordoniaceae</taxon>
        <taxon>Gordonia</taxon>
    </lineage>
</organism>
<comment type="caution">
    <text evidence="3">The sequence shown here is derived from an EMBL/GenBank/DDBJ whole genome shotgun (WGS) entry which is preliminary data.</text>
</comment>
<sequence length="273" mass="29289">MSRPGHGESQQDGAGGHVDHYAETMHGGTLPEVPGQQYPAGNYPPTGQYVSGQYPGGQYPSGQYPYGGPYLNGGQPGPPRDSNVARGIAIGLAIACVLALVVAAVVIWAKVAGKDDHADAPSADQVTVSVPATDTPTTSTVVTDPEDDARKELSSVSQTDTADVRARYDDRWVAQVSAKWPGVVAEGQTWDNQSILAEYEGMKARYPNVKLLRSSDWPVFSSPDWWIIVSVQPFANPEQALSWCASQSLDKDHCFAKLISSTRGPEGSTRYQR</sequence>
<name>A0ABS9ISR7_9ACTN</name>
<keyword evidence="2" id="KW-0812">Transmembrane</keyword>
<feature type="compositionally biased region" description="Low complexity" evidence="1">
    <location>
        <begin position="126"/>
        <end position="143"/>
    </location>
</feature>
<dbReference type="EMBL" id="JAKKOR010000006">
    <property type="protein sequence ID" value="MCF8588565.1"/>
    <property type="molecule type" value="Genomic_DNA"/>
</dbReference>
<dbReference type="Proteomes" id="UP001200110">
    <property type="component" value="Unassembled WGS sequence"/>
</dbReference>
<feature type="region of interest" description="Disordered" evidence="1">
    <location>
        <begin position="1"/>
        <end position="48"/>
    </location>
</feature>
<dbReference type="RefSeq" id="WP_236997797.1">
    <property type="nucleotide sequence ID" value="NZ_JAKKOR010000006.1"/>
</dbReference>
<keyword evidence="4" id="KW-1185">Reference proteome</keyword>
<gene>
    <name evidence="3" type="ORF">L5G33_08820</name>
</gene>
<feature type="transmembrane region" description="Helical" evidence="2">
    <location>
        <begin position="88"/>
        <end position="109"/>
    </location>
</feature>
<evidence type="ECO:0000313" key="3">
    <source>
        <dbReference type="EMBL" id="MCF8588565.1"/>
    </source>
</evidence>
<evidence type="ECO:0000256" key="2">
    <source>
        <dbReference type="SAM" id="Phobius"/>
    </source>
</evidence>
<keyword evidence="2" id="KW-1133">Transmembrane helix</keyword>
<keyword evidence="2" id="KW-0472">Membrane</keyword>
<evidence type="ECO:0000256" key="1">
    <source>
        <dbReference type="SAM" id="MobiDB-lite"/>
    </source>
</evidence>
<protein>
    <submittedName>
        <fullName evidence="3">Uncharacterized protein</fullName>
    </submittedName>
</protein>
<proteinExistence type="predicted"/>
<reference evidence="3 4" key="1">
    <citation type="submission" date="2022-01" db="EMBL/GenBank/DDBJ databases">
        <authorList>
            <person name="Huang Y."/>
        </authorList>
    </citation>
    <scope>NUCLEOTIDE SEQUENCE [LARGE SCALE GENOMIC DNA]</scope>
    <source>
        <strain evidence="3 4">HY366</strain>
    </source>
</reference>